<protein>
    <submittedName>
        <fullName evidence="6">ABC transporter</fullName>
    </submittedName>
</protein>
<comment type="similarity">
    <text evidence="1">Belongs to the ABC transporter superfamily.</text>
</comment>
<dbReference type="InterPro" id="IPR003593">
    <property type="entry name" value="AAA+_ATPase"/>
</dbReference>
<dbReference type="RefSeq" id="WP_075527814.1">
    <property type="nucleotide sequence ID" value="NZ_CP017560.1"/>
</dbReference>
<evidence type="ECO:0000313" key="6">
    <source>
        <dbReference type="EMBL" id="AOV07679.1"/>
    </source>
</evidence>
<keyword evidence="7" id="KW-1185">Reference proteome</keyword>
<dbReference type="PROSITE" id="PS50893">
    <property type="entry name" value="ABC_TRANSPORTER_2"/>
    <property type="match status" value="1"/>
</dbReference>
<proteinExistence type="inferred from homology"/>
<keyword evidence="4" id="KW-0067">ATP-binding</keyword>
<dbReference type="PANTHER" id="PTHR42711:SF5">
    <property type="entry name" value="ABC TRANSPORTER ATP-BINDING PROTEIN NATA"/>
    <property type="match status" value="1"/>
</dbReference>
<evidence type="ECO:0000256" key="3">
    <source>
        <dbReference type="ARBA" id="ARBA00022741"/>
    </source>
</evidence>
<dbReference type="Proteomes" id="UP000185746">
    <property type="component" value="Chromosome"/>
</dbReference>
<dbReference type="EMBL" id="CP017560">
    <property type="protein sequence ID" value="AOV07679.1"/>
    <property type="molecule type" value="Genomic_DNA"/>
</dbReference>
<evidence type="ECO:0000259" key="5">
    <source>
        <dbReference type="PROSITE" id="PS50893"/>
    </source>
</evidence>
<dbReference type="KEGG" id="surl:BI350_09125"/>
<dbReference type="InterPro" id="IPR050763">
    <property type="entry name" value="ABC_transporter_ATP-binding"/>
</dbReference>
<keyword evidence="3" id="KW-0547">Nucleotide-binding</keyword>
<dbReference type="SUPFAM" id="SSF52540">
    <property type="entry name" value="P-loop containing nucleoside triphosphate hydrolases"/>
    <property type="match status" value="1"/>
</dbReference>
<dbReference type="Pfam" id="PF00005">
    <property type="entry name" value="ABC_tran"/>
    <property type="match status" value="1"/>
</dbReference>
<dbReference type="GO" id="GO:0016887">
    <property type="term" value="F:ATP hydrolysis activity"/>
    <property type="evidence" value="ECO:0007669"/>
    <property type="project" value="InterPro"/>
</dbReference>
<organism evidence="6 7">
    <name type="scientific">Sporosarcina ureilytica</name>
    <dbReference type="NCBI Taxonomy" id="298596"/>
    <lineage>
        <taxon>Bacteria</taxon>
        <taxon>Bacillati</taxon>
        <taxon>Bacillota</taxon>
        <taxon>Bacilli</taxon>
        <taxon>Bacillales</taxon>
        <taxon>Caryophanaceae</taxon>
        <taxon>Sporosarcina</taxon>
    </lineage>
</organism>
<keyword evidence="2" id="KW-0813">Transport</keyword>
<name>A0A1D8JG46_9BACL</name>
<dbReference type="SMART" id="SM00382">
    <property type="entry name" value="AAA"/>
    <property type="match status" value="1"/>
</dbReference>
<dbReference type="InterPro" id="IPR003439">
    <property type="entry name" value="ABC_transporter-like_ATP-bd"/>
</dbReference>
<feature type="domain" description="ABC transporter" evidence="5">
    <location>
        <begin position="5"/>
        <end position="235"/>
    </location>
</feature>
<sequence length="303" mass="34029">MTKIIEVNGLTKSFGNVQAVKNISFHVEEGTLFSFLGTNGAGKSTTISILLTLLKHDKGEVKVKGFTVGKEDARIRQEIGVVFQESLLDPLLTVKENLEIRGALYSMSKKELKEAIQRVTTLTRLQSFLDRPYGKLSGGERRRTDIARALLHTPSILILDEPTTGLDAESRSSLWNTVLQLQKETKMTVFLTTHYIEEAANSDYVVVMNQSEIIVKGTPEQLKNNYSTDSLFITPIDSVNFKEILDQNSTQFIEEKTLFIIPLNDTLCAIPLLIKYKEHIASFEVKKSSLDDVFLKITKEKGE</sequence>
<reference evidence="6 7" key="1">
    <citation type="submission" date="2016-09" db="EMBL/GenBank/DDBJ databases">
        <title>Complete genome sequence of the Lysinibacillus sphaericus LMG 22257, a specie of Bacillus with ureolytic activity that can effectively biodeposit calcium carbonate.</title>
        <authorList>
            <person name="Yan W."/>
        </authorList>
    </citation>
    <scope>NUCLEOTIDE SEQUENCE [LARGE SCALE GENOMIC DNA]</scope>
    <source>
        <strain evidence="6 7">LMG 22257</strain>
    </source>
</reference>
<evidence type="ECO:0000256" key="2">
    <source>
        <dbReference type="ARBA" id="ARBA00022448"/>
    </source>
</evidence>
<dbReference type="InterPro" id="IPR027417">
    <property type="entry name" value="P-loop_NTPase"/>
</dbReference>
<evidence type="ECO:0000256" key="4">
    <source>
        <dbReference type="ARBA" id="ARBA00022840"/>
    </source>
</evidence>
<evidence type="ECO:0000313" key="7">
    <source>
        <dbReference type="Proteomes" id="UP000185746"/>
    </source>
</evidence>
<dbReference type="GO" id="GO:0005524">
    <property type="term" value="F:ATP binding"/>
    <property type="evidence" value="ECO:0007669"/>
    <property type="project" value="UniProtKB-KW"/>
</dbReference>
<accession>A0A1D8JG46</accession>
<dbReference type="Gene3D" id="3.40.50.300">
    <property type="entry name" value="P-loop containing nucleotide triphosphate hydrolases"/>
    <property type="match status" value="1"/>
</dbReference>
<dbReference type="PANTHER" id="PTHR42711">
    <property type="entry name" value="ABC TRANSPORTER ATP-BINDING PROTEIN"/>
    <property type="match status" value="1"/>
</dbReference>
<dbReference type="AlphaFoldDB" id="A0A1D8JG46"/>
<gene>
    <name evidence="6" type="ORF">BI350_09125</name>
</gene>
<evidence type="ECO:0000256" key="1">
    <source>
        <dbReference type="ARBA" id="ARBA00005417"/>
    </source>
</evidence>